<dbReference type="SUPFAM" id="SSF49899">
    <property type="entry name" value="Concanavalin A-like lectins/glucanases"/>
    <property type="match status" value="1"/>
</dbReference>
<reference evidence="1 2" key="1">
    <citation type="submission" date="2018-11" db="EMBL/GenBank/DDBJ databases">
        <title>Draft genome sequence of Ferruginibacter sp. BO-59.</title>
        <authorList>
            <person name="Im W.T."/>
        </authorList>
    </citation>
    <scope>NUCLEOTIDE SEQUENCE [LARGE SCALE GENOMIC DNA]</scope>
    <source>
        <strain evidence="1 2">BO-59</strain>
    </source>
</reference>
<dbReference type="AlphaFoldDB" id="A0A3M9NND0"/>
<dbReference type="Proteomes" id="UP000267223">
    <property type="component" value="Unassembled WGS sequence"/>
</dbReference>
<accession>A0A3M9NND0</accession>
<organism evidence="1 2">
    <name type="scientific">Hanamia caeni</name>
    <dbReference type="NCBI Taxonomy" id="2294116"/>
    <lineage>
        <taxon>Bacteria</taxon>
        <taxon>Pseudomonadati</taxon>
        <taxon>Bacteroidota</taxon>
        <taxon>Chitinophagia</taxon>
        <taxon>Chitinophagales</taxon>
        <taxon>Chitinophagaceae</taxon>
        <taxon>Hanamia</taxon>
    </lineage>
</organism>
<dbReference type="OrthoDB" id="9814380at2"/>
<proteinExistence type="predicted"/>
<dbReference type="RefSeq" id="WP_123119400.1">
    <property type="nucleotide sequence ID" value="NZ_RJJR01000002.1"/>
</dbReference>
<name>A0A3M9NND0_9BACT</name>
<comment type="caution">
    <text evidence="1">The sequence shown here is derived from an EMBL/GenBank/DDBJ whole genome shotgun (WGS) entry which is preliminary data.</text>
</comment>
<dbReference type="Pfam" id="PF13385">
    <property type="entry name" value="Laminin_G_3"/>
    <property type="match status" value="1"/>
</dbReference>
<keyword evidence="2" id="KW-1185">Reference proteome</keyword>
<protein>
    <submittedName>
        <fullName evidence="1">LamG domain-containing protein</fullName>
    </submittedName>
</protein>
<dbReference type="GO" id="GO:0004553">
    <property type="term" value="F:hydrolase activity, hydrolyzing O-glycosyl compounds"/>
    <property type="evidence" value="ECO:0007669"/>
    <property type="project" value="UniProtKB-ARBA"/>
</dbReference>
<sequence>MRILQSVIGAFLSATIFFSLQTHLSSCQKEIIKKDTLYLKDTITLNTRDTIKITDTLTVIDSINCACYNLSDGLVAYYNFNNGNLNDSSGNKNNIIFNNAIKTTDRFGRSNNAYLFNGSSSYMKVANSSSLNPNGSITLMGIVRLNDFYRGTCHANQIFQKGTVDQNQGVYSLRVQYFSSDCYATLDTSKEIATGFYGDYGHTASASDENNYIKPNIWFTFVYTYDGNVSKFYVNGELKSTVNGTALFTPNSNDLFIGRAESTQYPYWWNGAIDEVRIYNKALCEGAVKQLSAMSK</sequence>
<evidence type="ECO:0000313" key="1">
    <source>
        <dbReference type="EMBL" id="RNI38837.1"/>
    </source>
</evidence>
<evidence type="ECO:0000313" key="2">
    <source>
        <dbReference type="Proteomes" id="UP000267223"/>
    </source>
</evidence>
<dbReference type="EMBL" id="RJJR01000002">
    <property type="protein sequence ID" value="RNI38837.1"/>
    <property type="molecule type" value="Genomic_DNA"/>
</dbReference>
<dbReference type="GO" id="GO:0005975">
    <property type="term" value="P:carbohydrate metabolic process"/>
    <property type="evidence" value="ECO:0007669"/>
    <property type="project" value="UniProtKB-ARBA"/>
</dbReference>
<gene>
    <name evidence="1" type="ORF">EFY79_04020</name>
</gene>
<dbReference type="InterPro" id="IPR013320">
    <property type="entry name" value="ConA-like_dom_sf"/>
</dbReference>
<dbReference type="Gene3D" id="2.60.120.200">
    <property type="match status" value="1"/>
</dbReference>